<dbReference type="AlphaFoldDB" id="A0A427AV50"/>
<accession>A0A427AV50</accession>
<sequence length="125" mass="13645">MTELLLVKAGLSLASKCLDLVREAEKSLNHDDERSKARVRLLARDRLDIGVELGRMRGALGSGSGGWLLAWWSSDREKVFQLGSIAESCKKVGSGEVPDVTSPTVKLVWLSILRSLRSVEAQGLL</sequence>
<gene>
    <name evidence="1" type="ORF">B296_00016403</name>
</gene>
<evidence type="ECO:0000313" key="1">
    <source>
        <dbReference type="EMBL" id="RRT80085.1"/>
    </source>
</evidence>
<proteinExistence type="predicted"/>
<dbReference type="EMBL" id="AMZH03001236">
    <property type="protein sequence ID" value="RRT80085.1"/>
    <property type="molecule type" value="Genomic_DNA"/>
</dbReference>
<organism evidence="1 2">
    <name type="scientific">Ensete ventricosum</name>
    <name type="common">Abyssinian banana</name>
    <name type="synonym">Musa ensete</name>
    <dbReference type="NCBI Taxonomy" id="4639"/>
    <lineage>
        <taxon>Eukaryota</taxon>
        <taxon>Viridiplantae</taxon>
        <taxon>Streptophyta</taxon>
        <taxon>Embryophyta</taxon>
        <taxon>Tracheophyta</taxon>
        <taxon>Spermatophyta</taxon>
        <taxon>Magnoliopsida</taxon>
        <taxon>Liliopsida</taxon>
        <taxon>Zingiberales</taxon>
        <taxon>Musaceae</taxon>
        <taxon>Ensete</taxon>
    </lineage>
</organism>
<name>A0A427AV50_ENSVE</name>
<comment type="caution">
    <text evidence="1">The sequence shown here is derived from an EMBL/GenBank/DDBJ whole genome shotgun (WGS) entry which is preliminary data.</text>
</comment>
<protein>
    <submittedName>
        <fullName evidence="1">Uncharacterized protein</fullName>
    </submittedName>
</protein>
<evidence type="ECO:0000313" key="2">
    <source>
        <dbReference type="Proteomes" id="UP000287651"/>
    </source>
</evidence>
<dbReference type="Proteomes" id="UP000287651">
    <property type="component" value="Unassembled WGS sequence"/>
</dbReference>
<reference evidence="1 2" key="1">
    <citation type="journal article" date="2014" name="Agronomy (Basel)">
        <title>A Draft Genome Sequence for Ensete ventricosum, the Drought-Tolerant Tree Against Hunger.</title>
        <authorList>
            <person name="Harrison J."/>
            <person name="Moore K.A."/>
            <person name="Paszkiewicz K."/>
            <person name="Jones T."/>
            <person name="Grant M."/>
            <person name="Ambacheew D."/>
            <person name="Muzemil S."/>
            <person name="Studholme D.J."/>
        </authorList>
    </citation>
    <scope>NUCLEOTIDE SEQUENCE [LARGE SCALE GENOMIC DNA]</scope>
</reference>